<evidence type="ECO:0008006" key="3">
    <source>
        <dbReference type="Google" id="ProtNLM"/>
    </source>
</evidence>
<organism evidence="1 2">
    <name type="scientific">Capsicum baccatum</name>
    <name type="common">Peruvian pepper</name>
    <dbReference type="NCBI Taxonomy" id="33114"/>
    <lineage>
        <taxon>Eukaryota</taxon>
        <taxon>Viridiplantae</taxon>
        <taxon>Streptophyta</taxon>
        <taxon>Embryophyta</taxon>
        <taxon>Tracheophyta</taxon>
        <taxon>Spermatophyta</taxon>
        <taxon>Magnoliopsida</taxon>
        <taxon>eudicotyledons</taxon>
        <taxon>Gunneridae</taxon>
        <taxon>Pentapetalae</taxon>
        <taxon>asterids</taxon>
        <taxon>lamiids</taxon>
        <taxon>Solanales</taxon>
        <taxon>Solanaceae</taxon>
        <taxon>Solanoideae</taxon>
        <taxon>Capsiceae</taxon>
        <taxon>Capsicum</taxon>
    </lineage>
</organism>
<evidence type="ECO:0000313" key="1">
    <source>
        <dbReference type="EMBL" id="PHT38725.1"/>
    </source>
</evidence>
<dbReference type="OrthoDB" id="1226733at2759"/>
<dbReference type="PANTHER" id="PTHR46481">
    <property type="entry name" value="ZINC FINGER BED DOMAIN-CONTAINING PROTEIN 4"/>
    <property type="match status" value="1"/>
</dbReference>
<evidence type="ECO:0000313" key="2">
    <source>
        <dbReference type="Proteomes" id="UP000224567"/>
    </source>
</evidence>
<dbReference type="InterPro" id="IPR052035">
    <property type="entry name" value="ZnF_BED_domain_contain"/>
</dbReference>
<protein>
    <recommendedName>
        <fullName evidence="3">HAT C-terminal dimerisation domain-containing protein</fullName>
    </recommendedName>
</protein>
<sequence length="180" mass="20118">MKRAIDDVEDLEAQPQVEETLTALAPYATQEHDHKGETIVSAVESCLLDWETENLFKVTLENASANDAAITFLEVKIEGLSEQNQSISWVRNVVKYVKSSCAKAASFKSYFEKVKLDTNGLLSLDVEISSLSPKTAEALICGEQWLCSTSKECKIEDLLDEIQKLETIEKEYSDFTLSID</sequence>
<accession>A0A2G2W0G6</accession>
<comment type="caution">
    <text evidence="1">The sequence shown here is derived from an EMBL/GenBank/DDBJ whole genome shotgun (WGS) entry which is preliminary data.</text>
</comment>
<dbReference type="Proteomes" id="UP000224567">
    <property type="component" value="Unassembled WGS sequence"/>
</dbReference>
<proteinExistence type="predicted"/>
<reference evidence="2" key="2">
    <citation type="journal article" date="2017" name="J. Anim. Genet.">
        <title>Multiple reference genome sequences of hot pepper reveal the massive evolution of plant disease resistance genes by retroduplication.</title>
        <authorList>
            <person name="Kim S."/>
            <person name="Park J."/>
            <person name="Yeom S.-I."/>
            <person name="Kim Y.-M."/>
            <person name="Seo E."/>
            <person name="Kim K.-T."/>
            <person name="Kim M.-S."/>
            <person name="Lee J.M."/>
            <person name="Cheong K."/>
            <person name="Shin H.-S."/>
            <person name="Kim S.-B."/>
            <person name="Han K."/>
            <person name="Lee J."/>
            <person name="Park M."/>
            <person name="Lee H.-A."/>
            <person name="Lee H.-Y."/>
            <person name="Lee Y."/>
            <person name="Oh S."/>
            <person name="Lee J.H."/>
            <person name="Choi E."/>
            <person name="Choi E."/>
            <person name="Lee S.E."/>
            <person name="Jeon J."/>
            <person name="Kim H."/>
            <person name="Choi G."/>
            <person name="Song H."/>
            <person name="Lee J."/>
            <person name="Lee S.-C."/>
            <person name="Kwon J.-K."/>
            <person name="Lee H.-Y."/>
            <person name="Koo N."/>
            <person name="Hong Y."/>
            <person name="Kim R.W."/>
            <person name="Kang W.-H."/>
            <person name="Huh J.H."/>
            <person name="Kang B.-C."/>
            <person name="Yang T.-J."/>
            <person name="Lee Y.-H."/>
            <person name="Bennetzen J.L."/>
            <person name="Choi D."/>
        </authorList>
    </citation>
    <scope>NUCLEOTIDE SEQUENCE [LARGE SCALE GENOMIC DNA]</scope>
    <source>
        <strain evidence="2">cv. PBC81</strain>
    </source>
</reference>
<keyword evidence="2" id="KW-1185">Reference proteome</keyword>
<dbReference type="EMBL" id="MLFT02000009">
    <property type="protein sequence ID" value="PHT38725.1"/>
    <property type="molecule type" value="Genomic_DNA"/>
</dbReference>
<reference evidence="1 2" key="1">
    <citation type="journal article" date="2017" name="Genome Biol.">
        <title>New reference genome sequences of hot pepper reveal the massive evolution of plant disease-resistance genes by retroduplication.</title>
        <authorList>
            <person name="Kim S."/>
            <person name="Park J."/>
            <person name="Yeom S.I."/>
            <person name="Kim Y.M."/>
            <person name="Seo E."/>
            <person name="Kim K.T."/>
            <person name="Kim M.S."/>
            <person name="Lee J.M."/>
            <person name="Cheong K."/>
            <person name="Shin H.S."/>
            <person name="Kim S.B."/>
            <person name="Han K."/>
            <person name="Lee J."/>
            <person name="Park M."/>
            <person name="Lee H.A."/>
            <person name="Lee H.Y."/>
            <person name="Lee Y."/>
            <person name="Oh S."/>
            <person name="Lee J.H."/>
            <person name="Choi E."/>
            <person name="Choi E."/>
            <person name="Lee S.E."/>
            <person name="Jeon J."/>
            <person name="Kim H."/>
            <person name="Choi G."/>
            <person name="Song H."/>
            <person name="Lee J."/>
            <person name="Lee S.C."/>
            <person name="Kwon J.K."/>
            <person name="Lee H.Y."/>
            <person name="Koo N."/>
            <person name="Hong Y."/>
            <person name="Kim R.W."/>
            <person name="Kang W.H."/>
            <person name="Huh J.H."/>
            <person name="Kang B.C."/>
            <person name="Yang T.J."/>
            <person name="Lee Y.H."/>
            <person name="Bennetzen J.L."/>
            <person name="Choi D."/>
        </authorList>
    </citation>
    <scope>NUCLEOTIDE SEQUENCE [LARGE SCALE GENOMIC DNA]</scope>
    <source>
        <strain evidence="2">cv. PBC81</strain>
    </source>
</reference>
<gene>
    <name evidence="1" type="ORF">CQW23_22298</name>
</gene>
<dbReference type="PANTHER" id="PTHR46481:SF8">
    <property type="entry name" value="ZINC FINGER BED DOMAIN-CONTAINING PROTEIN RICESLEEPER 1-LIKE"/>
    <property type="match status" value="1"/>
</dbReference>
<name>A0A2G2W0G6_CAPBA</name>
<dbReference type="AlphaFoldDB" id="A0A2G2W0G6"/>